<feature type="repeat" description="TPR" evidence="3">
    <location>
        <begin position="141"/>
        <end position="174"/>
    </location>
</feature>
<accession>A0ABW2L4C5</accession>
<dbReference type="InterPro" id="IPR011990">
    <property type="entry name" value="TPR-like_helical_dom_sf"/>
</dbReference>
<evidence type="ECO:0000256" key="2">
    <source>
        <dbReference type="ARBA" id="ARBA00022803"/>
    </source>
</evidence>
<proteinExistence type="predicted"/>
<gene>
    <name evidence="6" type="ORF">ACFQY0_04180</name>
</gene>
<dbReference type="PANTHER" id="PTHR45586">
    <property type="entry name" value="TPR REPEAT-CONTAINING PROTEIN PA4667"/>
    <property type="match status" value="1"/>
</dbReference>
<feature type="signal peptide" evidence="5">
    <location>
        <begin position="1"/>
        <end position="18"/>
    </location>
</feature>
<keyword evidence="2 3" id="KW-0802">TPR repeat</keyword>
<feature type="compositionally biased region" description="Polar residues" evidence="4">
    <location>
        <begin position="1425"/>
        <end position="1435"/>
    </location>
</feature>
<dbReference type="InterPro" id="IPR019734">
    <property type="entry name" value="TPR_rpt"/>
</dbReference>
<feature type="chain" id="PRO_5046793140" evidence="5">
    <location>
        <begin position="19"/>
        <end position="2908"/>
    </location>
</feature>
<dbReference type="Gene3D" id="1.25.40.10">
    <property type="entry name" value="Tetratricopeptide repeat domain"/>
    <property type="match status" value="4"/>
</dbReference>
<feature type="region of interest" description="Disordered" evidence="4">
    <location>
        <begin position="1411"/>
        <end position="1439"/>
    </location>
</feature>
<dbReference type="SMART" id="SM00028">
    <property type="entry name" value="TPR"/>
    <property type="match status" value="9"/>
</dbReference>
<dbReference type="EMBL" id="JBHTBS010000002">
    <property type="protein sequence ID" value="MFC7336365.1"/>
    <property type="molecule type" value="Genomic_DNA"/>
</dbReference>
<comment type="caution">
    <text evidence="6">The sequence shown here is derived from an EMBL/GenBank/DDBJ whole genome shotgun (WGS) entry which is preliminary data.</text>
</comment>
<name>A0ABW2L4C5_9BACT</name>
<sequence>MVRRLSLVLALFCSPVLADDSAVPAAAAKYHSALLKRPHQATLFDRFQGAWLDEKSGDELEAFLKAEAKDAAGWTLLSHYYLRKGQDDQALEALGKALEAEAGDGLLRIERARLNSRRLDFEAALADLVAASKSEDESVAIQASKMLGRTKLRAGDMEGAVEVWNATLKANPGDEDLLEDLVELAASEGDAEQAVKFMDQLLELTKDPYQKALRGMRRGDLLSMAGKVDEALKTYDEVLAKVGQGSWLEREVLAQIEKLFRKDQRTADLKAHLEKLSEANSGRLLIHRQLAKLEAAEGELDAAIGRFREVLKRSPGEHELRAEFIRMLVDGERLDDAVAELEKLIEQQAGDAGLWLQMAALRQTQQNRPETLAALQKARELMGGGEASDLRVAGLMLEYEFEKEGVALLESIEGAGAKEILASYFARKGKKDEALKLLAELGASDDLDTVLRSGSSISALGESERAYELLSGRRESFGNESRYLTSLVQASMAVGKSAETVADGMKLVRLAQGSRELGEAVGLAARGIEEARQVDAMIEKLGADGASAADTCLLAELQEKNGNFSGADELLEKAGDATLVRFHAALLERRGELDRAVEVLTRLADTDEGRSASYLKELASLQQRAGKWDDALKTAERWKQSAPGDKAAWVFSSGLMRSRGDVDDALREMRQAAARFDNDADLLSNLAGLHGDRAEYAEAEAIWWRLYDESESVVEQSRWATQLAQAAVVSGRTHELEERMIEKSRANRKSVGPLLGRAELARRMGDEDKRRDLLLEAVRIQPQDLDLRMQIAGLDEQSGEPGRVLAMLEEALPFDKDDRVRRALVQACLRQGEISKGLSHLRAITGGKSVDLRELEQMALSLAGSGLYEEGITLLREGLAGGADWRSTYLLASLLEEDGREVEAVPLFIDLLGAEGELKGITPSANHQMQWITQQPAVIQGMMRLSQAFRLKNQQRGQGMRQPMSLPDDPEMTQSLALAHLHGLKEKLGGGTAETIARRLEGISEGELEMAHLLTTNAWRDNLPDLLDKYPDEVSVVTFALVYAGYLEKGLEPEILRKVLELDGLPAEQRYVAAKMLLTAEPEKPEASEKYLAAADDYLKQAKQPSEVRVATDMLVLLDLEELAETTASQIKERMKEWLDERDEEGEPKMRGLIRIQMLAVTADDPDWAKVLNEELDHHIKTNKGRSGGIAGISHQQLRALMAQGFSMNQIRGFYGNRRQSDWSLETLPLERVPDWFFWAISGVTEDEDEAQNLGEAPKASELLKVIDEFDSPVMRAWLALRAGDEEAVAKAFKADTSGPERLDMALLKLVELEGRSESKVDEKFVLLLDARKLAAGQANLSQGLDLALFEIATDELSESVRKEQRDELNALLLRCRALMGREGESEVASRAEMLGLTELAKRLNAGSKQNLATTTPLTGARMAQASQNRGSSGATDPVDRVREFSASGKHEAAAREALKTYRQLKGNRWYDQDKFEELKRALGEKGGKALLELANPGASKSLSKRLEFVDICELLGEDDVRVKLLEEMLKERPKDTDVALRLAFAESIDVKRAAELLNVAALNGDQLALHVQKSARGFFSAKEATRCFDFIERTAYWLEENEDLTHTNLSWVSYYSKDFFESLYQLSLPGLINPSERSSESVSEELVKQREDLARRLGMAMARHENLAEPAFRLMMAWKESGIADEKLDEIARVAIQEGDGNRYGSVFMLRTGNGGSSSGSDLDEWTTWRWLGERMADQPAEKILPPAYLEKLGERKPELASMLAKLGGLDNLKALEEFWSADEMKKLNSEDADGIRRAMIRRSSDIDGVGPFFLTRLKELPDLKKGEDLDEKTWQLGTIVLQSLATDGTRAELIDGVETLSEKTLGRDPKWDDVMSNPNQWQTLNKLEELVSGSSSLDPSALLRLYAAFFYAGLPVDSSEYSFRNIVQKKHAKTAEEAVTFLDKAGLLCEMEEWTPPALVTYNMSSSGGRTQVVLAHHVMLDEFGKGVKLEAKEQAKLIEALENRKEGRFGAMMVLASMESGEARSGRVVEAFASVKNKGVTLTDKQSAMVRIAADWLPQGDLSKLPEDLRDLVEEKREEATKQAMKEADELIVKLGKGLGRDQDAFELVEAPLLALIPLSIDKAVALFVAAEKAYTTSLKSGGSFSRYSSSGLTTSRRDEVLEGLLKNNNRGEADARNRFAFLAAIAKSESAERLSFAGRHGDGIHEIVVQSWVGEIDVSAKKTKDYLWSRFEQMLDVVESMDPDLADHVYVGLMAGLAEGSNIDRRRKESYVKMLNARKPSRWRDYTKTVVGVIAAPEDTPEGRHQTRKEVAALLRDEQLPFIVRLECLYFMGYFTQATLNDAEVYEAIAELFEVYAGGERSVVNPFSQLVFGVLARNPGDERGQAAVARVVEAFWENSQAPKPAGHSAIPTELAEHVLKASIFGRSAISKEILARLRAAVAGDFGVALCFAMMDDFESAKSLMPPPTVSFGHWENGVLASEEMDQKMEEFKRFLDDPLLEMRVDGMLMQIRGDKRVNYSEVGPKYRAQTLEVLKNLAEMESVNDEVTVEILASCVGFASDNALFGDAVINWAKDKEFSEILQKRIAAKSGTKEYKNSNDAITLYAYAAMHAVMNGDVSLLSSVLDGFKNGGGGSRGSWALEELFTDFVQRASYLTYVAVAEQKTTAFADGAPIFADLARFAIAQPSFDLSPEFHLPMTIAKMMWASAGTPEKFDEFIKGLPEKAQKHMKAQGWATDPVAMLHPCRDYTAIRSDPDGGLRYQFLREILTRPEFEIMLPRDDQWLNWLKDTHLEKPLQKVMKEERGKTHGVGTAVLASYEARLANQRKNFELCEKKFKEALDASQGDEWKAFHGSVQMQLADFYYKQGKKKMAQEMFDSINRKDLINPWKNRYGRMQKSWAADKE</sequence>
<dbReference type="PROSITE" id="PS50005">
    <property type="entry name" value="TPR"/>
    <property type="match status" value="2"/>
</dbReference>
<keyword evidence="1" id="KW-0677">Repeat</keyword>
<dbReference type="RefSeq" id="WP_379709461.1">
    <property type="nucleotide sequence ID" value="NZ_JBHTBS010000002.1"/>
</dbReference>
<reference evidence="7" key="1">
    <citation type="journal article" date="2019" name="Int. J. Syst. Evol. Microbiol.">
        <title>The Global Catalogue of Microorganisms (GCM) 10K type strain sequencing project: providing services to taxonomists for standard genome sequencing and annotation.</title>
        <authorList>
            <consortium name="The Broad Institute Genomics Platform"/>
            <consortium name="The Broad Institute Genome Sequencing Center for Infectious Disease"/>
            <person name="Wu L."/>
            <person name="Ma J."/>
        </authorList>
    </citation>
    <scope>NUCLEOTIDE SEQUENCE [LARGE SCALE GENOMIC DNA]</scope>
    <source>
        <strain evidence="7">CGMCC 4.1467</strain>
    </source>
</reference>
<keyword evidence="5" id="KW-0732">Signal</keyword>
<dbReference type="InterPro" id="IPR051012">
    <property type="entry name" value="CellSynth/LPSAsmb/PSIAsmb"/>
</dbReference>
<dbReference type="Pfam" id="PF14559">
    <property type="entry name" value="TPR_19"/>
    <property type="match status" value="2"/>
</dbReference>
<organism evidence="6 7">
    <name type="scientific">Haloferula chungangensis</name>
    <dbReference type="NCBI Taxonomy" id="1048331"/>
    <lineage>
        <taxon>Bacteria</taxon>
        <taxon>Pseudomonadati</taxon>
        <taxon>Verrucomicrobiota</taxon>
        <taxon>Verrucomicrobiia</taxon>
        <taxon>Verrucomicrobiales</taxon>
        <taxon>Verrucomicrobiaceae</taxon>
        <taxon>Haloferula</taxon>
    </lineage>
</organism>
<dbReference type="Proteomes" id="UP001596472">
    <property type="component" value="Unassembled WGS sequence"/>
</dbReference>
<evidence type="ECO:0000256" key="4">
    <source>
        <dbReference type="SAM" id="MobiDB-lite"/>
    </source>
</evidence>
<feature type="repeat" description="TPR" evidence="3">
    <location>
        <begin position="71"/>
        <end position="104"/>
    </location>
</feature>
<protein>
    <submittedName>
        <fullName evidence="6">Tetratricopeptide repeat protein</fullName>
    </submittedName>
</protein>
<dbReference type="PANTHER" id="PTHR45586:SF1">
    <property type="entry name" value="LIPOPOLYSACCHARIDE ASSEMBLY PROTEIN B"/>
    <property type="match status" value="1"/>
</dbReference>
<evidence type="ECO:0000313" key="7">
    <source>
        <dbReference type="Proteomes" id="UP001596472"/>
    </source>
</evidence>
<dbReference type="SUPFAM" id="SSF48452">
    <property type="entry name" value="TPR-like"/>
    <property type="match status" value="4"/>
</dbReference>
<keyword evidence="7" id="KW-1185">Reference proteome</keyword>
<evidence type="ECO:0000256" key="5">
    <source>
        <dbReference type="SAM" id="SignalP"/>
    </source>
</evidence>
<evidence type="ECO:0000256" key="3">
    <source>
        <dbReference type="PROSITE-ProRule" id="PRU00339"/>
    </source>
</evidence>
<evidence type="ECO:0000256" key="1">
    <source>
        <dbReference type="ARBA" id="ARBA00022737"/>
    </source>
</evidence>
<evidence type="ECO:0000313" key="6">
    <source>
        <dbReference type="EMBL" id="MFC7336365.1"/>
    </source>
</evidence>